<feature type="transmembrane region" description="Helical" evidence="7">
    <location>
        <begin position="152"/>
        <end position="169"/>
    </location>
</feature>
<name>A0ABT3DDR8_9BACI</name>
<evidence type="ECO:0000256" key="6">
    <source>
        <dbReference type="ARBA" id="ARBA00023136"/>
    </source>
</evidence>
<dbReference type="Gene3D" id="1.20.120.1220">
    <property type="match status" value="1"/>
</dbReference>
<keyword evidence="4 7" id="KW-0812">Transmembrane</keyword>
<evidence type="ECO:0000256" key="4">
    <source>
        <dbReference type="ARBA" id="ARBA00022692"/>
    </source>
</evidence>
<feature type="transmembrane region" description="Helical" evidence="7">
    <location>
        <begin position="226"/>
        <end position="249"/>
    </location>
</feature>
<feature type="domain" description="Prepilin peptidase A24 N-terminal" evidence="9">
    <location>
        <begin position="13"/>
        <end position="92"/>
    </location>
</feature>
<feature type="transmembrane region" description="Helical" evidence="7">
    <location>
        <begin position="181"/>
        <end position="214"/>
    </location>
</feature>
<dbReference type="Pfam" id="PF06750">
    <property type="entry name" value="A24_N_bact"/>
    <property type="match status" value="1"/>
</dbReference>
<evidence type="ECO:0000256" key="2">
    <source>
        <dbReference type="ARBA" id="ARBA00005801"/>
    </source>
</evidence>
<keyword evidence="6 7" id="KW-0472">Membrane</keyword>
<evidence type="ECO:0000256" key="5">
    <source>
        <dbReference type="ARBA" id="ARBA00022989"/>
    </source>
</evidence>
<dbReference type="PANTHER" id="PTHR30487:SF0">
    <property type="entry name" value="PREPILIN LEADER PEPTIDASE_N-METHYLTRANSFERASE-RELATED"/>
    <property type="match status" value="1"/>
</dbReference>
<evidence type="ECO:0000313" key="10">
    <source>
        <dbReference type="EMBL" id="MCV9885215.1"/>
    </source>
</evidence>
<proteinExistence type="inferred from homology"/>
<evidence type="ECO:0000313" key="11">
    <source>
        <dbReference type="Proteomes" id="UP001526147"/>
    </source>
</evidence>
<comment type="similarity">
    <text evidence="2">Belongs to the peptidase A24 family.</text>
</comment>
<comment type="subcellular location">
    <subcellularLocation>
        <location evidence="1">Cell membrane</location>
        <topology evidence="1">Multi-pass membrane protein</topology>
    </subcellularLocation>
</comment>
<feature type="domain" description="Prepilin type IV endopeptidase peptidase" evidence="8">
    <location>
        <begin position="107"/>
        <end position="210"/>
    </location>
</feature>
<dbReference type="InterPro" id="IPR050882">
    <property type="entry name" value="Prepilin_peptidase/N-MTase"/>
</dbReference>
<evidence type="ECO:0000256" key="3">
    <source>
        <dbReference type="ARBA" id="ARBA00022475"/>
    </source>
</evidence>
<dbReference type="PANTHER" id="PTHR30487">
    <property type="entry name" value="TYPE 4 PREPILIN-LIKE PROTEINS LEADER PEPTIDE-PROCESSING ENZYME"/>
    <property type="match status" value="1"/>
</dbReference>
<comment type="caution">
    <text evidence="10">The sequence shown here is derived from an EMBL/GenBank/DDBJ whole genome shotgun (WGS) entry which is preliminary data.</text>
</comment>
<accession>A0ABT3DDR8</accession>
<protein>
    <submittedName>
        <fullName evidence="10">Prepilin peptidase</fullName>
    </submittedName>
</protein>
<keyword evidence="3" id="KW-1003">Cell membrane</keyword>
<keyword evidence="11" id="KW-1185">Reference proteome</keyword>
<dbReference type="Proteomes" id="UP001526147">
    <property type="component" value="Unassembled WGS sequence"/>
</dbReference>
<dbReference type="EMBL" id="JAOYEY010000029">
    <property type="protein sequence ID" value="MCV9885215.1"/>
    <property type="molecule type" value="Genomic_DNA"/>
</dbReference>
<dbReference type="RefSeq" id="WP_264142052.1">
    <property type="nucleotide sequence ID" value="NZ_JAOYEY010000029.1"/>
</dbReference>
<feature type="transmembrane region" description="Helical" evidence="7">
    <location>
        <begin position="102"/>
        <end position="122"/>
    </location>
</feature>
<reference evidence="10 11" key="1">
    <citation type="submission" date="2022-10" db="EMBL/GenBank/DDBJ databases">
        <title>Draft genome assembly of moderately radiation resistant bacterium Metabacillus halosaccharovorans.</title>
        <authorList>
            <person name="Pal S."/>
            <person name="Gopinathan A."/>
        </authorList>
    </citation>
    <scope>NUCLEOTIDE SEQUENCE [LARGE SCALE GENOMIC DNA]</scope>
    <source>
        <strain evidence="10 11">VITHBRA001</strain>
    </source>
</reference>
<dbReference type="InterPro" id="IPR000045">
    <property type="entry name" value="Prepilin_IV_endopep_pep"/>
</dbReference>
<evidence type="ECO:0000259" key="8">
    <source>
        <dbReference type="Pfam" id="PF01478"/>
    </source>
</evidence>
<gene>
    <name evidence="10" type="ORF">OIH86_06080</name>
</gene>
<dbReference type="InterPro" id="IPR010627">
    <property type="entry name" value="Prepilin_pept_A24_N"/>
</dbReference>
<keyword evidence="5 7" id="KW-1133">Transmembrane helix</keyword>
<organism evidence="10 11">
    <name type="scientific">Metabacillus halosaccharovorans</name>
    <dbReference type="NCBI Taxonomy" id="930124"/>
    <lineage>
        <taxon>Bacteria</taxon>
        <taxon>Bacillati</taxon>
        <taxon>Bacillota</taxon>
        <taxon>Bacilli</taxon>
        <taxon>Bacillales</taxon>
        <taxon>Bacillaceae</taxon>
        <taxon>Metabacillus</taxon>
    </lineage>
</organism>
<evidence type="ECO:0000256" key="7">
    <source>
        <dbReference type="SAM" id="Phobius"/>
    </source>
</evidence>
<evidence type="ECO:0000256" key="1">
    <source>
        <dbReference type="ARBA" id="ARBA00004651"/>
    </source>
</evidence>
<feature type="transmembrane region" description="Helical" evidence="7">
    <location>
        <begin position="6"/>
        <end position="25"/>
    </location>
</feature>
<evidence type="ECO:0000259" key="9">
    <source>
        <dbReference type="Pfam" id="PF06750"/>
    </source>
</evidence>
<dbReference type="Pfam" id="PF01478">
    <property type="entry name" value="Peptidase_A24"/>
    <property type="match status" value="1"/>
</dbReference>
<sequence>MLTPFILHTYIFILGAVLGSFYNVVGLRVPLKKSITYPGSACSVCNNKLSVLELIPILSYLYQDGKCRNCKTSISPLYPTIEFLTAILFTISPLLVGWSKELVISWTLISLCMIVIVSDLKYMIIPDKVNVFFLFLFLGERLIIPTDPWWDPFAGLVIGTFVPLVVILVSRGGMGGGDMKLLAVFGLALGWKLVLLSFFLATLIGTVIGIIGMMMGLIKTGKPFPFGPFLVLGTLISYFFGQNLIQLYVTNFFPYIF</sequence>
<feature type="transmembrane region" description="Helical" evidence="7">
    <location>
        <begin position="76"/>
        <end position="96"/>
    </location>
</feature>